<dbReference type="Proteomes" id="UP000654452">
    <property type="component" value="Unassembled WGS sequence"/>
</dbReference>
<dbReference type="Pfam" id="PF00353">
    <property type="entry name" value="HemolysinCabind"/>
    <property type="match status" value="2"/>
</dbReference>
<keyword evidence="4" id="KW-0645">Protease</keyword>
<dbReference type="InterPro" id="IPR018511">
    <property type="entry name" value="Hemolysin-typ_Ca-bd_CS"/>
</dbReference>
<sequence length="726" mass="74528">MLGMWLTIAGYPMVGISTWVPTSHAAVFGLTDLNRPTSDVDGGVLGRDPGVLVAGAIAVPVTLPDPALAAIQPSQAPWETPNKFGKWGSQETAAPVTLSYSFYDTGSPAFPNGDPAQPAALDAAHRAAVRSALASFADVANITFVEVAEAADTIGTLRFIDDRALDTNAYTAAYAASPLMNSPRSGLVAFDVDRFGIPDDLSRGGLFYGTIVHEIGHALGLTHPFDSGDPAPVAGDPRAAWEQWHRGWTMMAYTAPGRDLLASGQTVEPIGPMLADVAVLQAYYGANRSTRTGDDVYAVDGRYPLAALWDAGGRDIVDASLTSVTLAGEAGSGALLRRPGDPLPLAGWFSGWSGVHLDLRPGAISPHLAVAYGAAIEDAIGSRGDDLIVGTDPGTLTAGDGSTMWTDGANRLEGGAGNDTLLGLAGDDTLVGGSGNNLLDGGDGFDTAVFGVASTAVTIAQDGADLVVTGAGFVDRLRRIDSLAFTDRALDAVDAVSQLAPTPVPSQPGTPTPTPTPGSEAPAPQTPPPAAPSPQAPPAQVPVPVIDPSRRLAVWSGGVSRELEMQLYVGPVAGLRNMHIGDSSSEAIRGSDFNDFINSVAGDDAIDGGAGDDVLDGGTGSNFLTGGAGTDTFFVDARGGGVTWSTITDLEPGEWVTAWGWRPGVSTLKWEELAGADGFKGATARIDLDGNGTIDESMTFTGKGSGAIFSTPGQVGDSSYMAFILR</sequence>
<dbReference type="InterPro" id="IPR001818">
    <property type="entry name" value="Pept_M10_metallopeptidase"/>
</dbReference>
<gene>
    <name evidence="10" type="ORF">JJL56_28190</name>
</gene>
<feature type="compositionally biased region" description="Pro residues" evidence="8">
    <location>
        <begin position="524"/>
        <end position="541"/>
    </location>
</feature>
<dbReference type="InterPro" id="IPR024079">
    <property type="entry name" value="MetalloPept_cat_dom_sf"/>
</dbReference>
<evidence type="ECO:0000256" key="7">
    <source>
        <dbReference type="ARBA" id="ARBA00022833"/>
    </source>
</evidence>
<evidence type="ECO:0000256" key="8">
    <source>
        <dbReference type="SAM" id="MobiDB-lite"/>
    </source>
</evidence>
<comment type="subcellular location">
    <subcellularLocation>
        <location evidence="1">Secreted</location>
    </subcellularLocation>
</comment>
<dbReference type="PANTHER" id="PTHR38340:SF1">
    <property type="entry name" value="S-LAYER PROTEIN"/>
    <property type="match status" value="1"/>
</dbReference>
<dbReference type="EMBL" id="JAEPIV010000029">
    <property type="protein sequence ID" value="MBK4722741.1"/>
    <property type="molecule type" value="Genomic_DNA"/>
</dbReference>
<evidence type="ECO:0000256" key="4">
    <source>
        <dbReference type="ARBA" id="ARBA00022670"/>
    </source>
</evidence>
<dbReference type="Gene3D" id="2.150.10.10">
    <property type="entry name" value="Serralysin-like metalloprotease, C-terminal"/>
    <property type="match status" value="2"/>
</dbReference>
<evidence type="ECO:0000259" key="9">
    <source>
        <dbReference type="SMART" id="SM00235"/>
    </source>
</evidence>
<dbReference type="GO" id="GO:0008237">
    <property type="term" value="F:metallopeptidase activity"/>
    <property type="evidence" value="ECO:0007669"/>
    <property type="project" value="UniProtKB-KW"/>
</dbReference>
<comment type="caution">
    <text evidence="10">The sequence shown here is derived from an EMBL/GenBank/DDBJ whole genome shotgun (WGS) entry which is preliminary data.</text>
</comment>
<evidence type="ECO:0000256" key="3">
    <source>
        <dbReference type="ARBA" id="ARBA00022525"/>
    </source>
</evidence>
<keyword evidence="11" id="KW-1185">Reference proteome</keyword>
<dbReference type="InterPro" id="IPR050557">
    <property type="entry name" value="RTX_toxin/Mannuronan_C5-epim"/>
</dbReference>
<name>A0ABS1I725_9PROT</name>
<dbReference type="InterPro" id="IPR006026">
    <property type="entry name" value="Peptidase_Metallo"/>
</dbReference>
<evidence type="ECO:0000313" key="11">
    <source>
        <dbReference type="Proteomes" id="UP000654452"/>
    </source>
</evidence>
<keyword evidence="10" id="KW-0482">Metalloprotease</keyword>
<evidence type="ECO:0000256" key="5">
    <source>
        <dbReference type="ARBA" id="ARBA00022723"/>
    </source>
</evidence>
<proteinExistence type="inferred from homology"/>
<protein>
    <submittedName>
        <fullName evidence="10">Matrixin family metalloprotease</fullName>
    </submittedName>
</protein>
<dbReference type="PROSITE" id="PS00330">
    <property type="entry name" value="HEMOLYSIN_CALCIUM"/>
    <property type="match status" value="1"/>
</dbReference>
<comment type="similarity">
    <text evidence="2">Belongs to the peptidase M10B family.</text>
</comment>
<dbReference type="PRINTS" id="PR00313">
    <property type="entry name" value="CABNDNGRPT"/>
</dbReference>
<evidence type="ECO:0000256" key="1">
    <source>
        <dbReference type="ARBA" id="ARBA00004613"/>
    </source>
</evidence>
<evidence type="ECO:0000256" key="6">
    <source>
        <dbReference type="ARBA" id="ARBA00022801"/>
    </source>
</evidence>
<keyword evidence="7" id="KW-0862">Zinc</keyword>
<organism evidence="10 11">
    <name type="scientific">Azospirillum aestuarii</name>
    <dbReference type="NCBI Taxonomy" id="2802052"/>
    <lineage>
        <taxon>Bacteria</taxon>
        <taxon>Pseudomonadati</taxon>
        <taxon>Pseudomonadota</taxon>
        <taxon>Alphaproteobacteria</taxon>
        <taxon>Rhodospirillales</taxon>
        <taxon>Azospirillaceae</taxon>
        <taxon>Azospirillum</taxon>
    </lineage>
</organism>
<dbReference type="SUPFAM" id="SSF55486">
    <property type="entry name" value="Metalloproteases ('zincins'), catalytic domain"/>
    <property type="match status" value="1"/>
</dbReference>
<accession>A0ABS1I725</accession>
<feature type="compositionally biased region" description="Pro residues" evidence="8">
    <location>
        <begin position="502"/>
        <end position="516"/>
    </location>
</feature>
<keyword evidence="5" id="KW-0479">Metal-binding</keyword>
<feature type="region of interest" description="Disordered" evidence="8">
    <location>
        <begin position="499"/>
        <end position="543"/>
    </location>
</feature>
<evidence type="ECO:0000256" key="2">
    <source>
        <dbReference type="ARBA" id="ARBA00009490"/>
    </source>
</evidence>
<keyword evidence="6" id="KW-0378">Hydrolase</keyword>
<dbReference type="PANTHER" id="PTHR38340">
    <property type="entry name" value="S-LAYER PROTEIN"/>
    <property type="match status" value="1"/>
</dbReference>
<dbReference type="Pfam" id="PF00413">
    <property type="entry name" value="Peptidase_M10"/>
    <property type="match status" value="1"/>
</dbReference>
<feature type="domain" description="Peptidase metallopeptidase" evidence="9">
    <location>
        <begin position="83"/>
        <end position="257"/>
    </location>
</feature>
<dbReference type="SMART" id="SM00235">
    <property type="entry name" value="ZnMc"/>
    <property type="match status" value="1"/>
</dbReference>
<dbReference type="InterPro" id="IPR001343">
    <property type="entry name" value="Hemolysn_Ca-bd"/>
</dbReference>
<dbReference type="InterPro" id="IPR011049">
    <property type="entry name" value="Serralysin-like_metalloprot_C"/>
</dbReference>
<dbReference type="CDD" id="cd04277">
    <property type="entry name" value="ZnMc_serralysin_like"/>
    <property type="match status" value="1"/>
</dbReference>
<dbReference type="SUPFAM" id="SSF51120">
    <property type="entry name" value="beta-Roll"/>
    <property type="match status" value="2"/>
</dbReference>
<dbReference type="InterPro" id="IPR034033">
    <property type="entry name" value="Serralysin-like"/>
</dbReference>
<dbReference type="Gene3D" id="3.40.390.10">
    <property type="entry name" value="Collagenase (Catalytic Domain)"/>
    <property type="match status" value="1"/>
</dbReference>
<reference evidence="10 11" key="1">
    <citation type="submission" date="2021-01" db="EMBL/GenBank/DDBJ databases">
        <title>Azospirillum sp. YIM DDC1 draft genome.</title>
        <authorList>
            <person name="Wang Y.-X."/>
        </authorList>
    </citation>
    <scope>NUCLEOTIDE SEQUENCE [LARGE SCALE GENOMIC DNA]</scope>
    <source>
        <strain evidence="10 11">YIM DDC1</strain>
    </source>
</reference>
<keyword evidence="3" id="KW-0964">Secreted</keyword>
<evidence type="ECO:0000313" key="10">
    <source>
        <dbReference type="EMBL" id="MBK4722741.1"/>
    </source>
</evidence>